<keyword evidence="1" id="KW-0732">Signal</keyword>
<evidence type="ECO:0000313" key="3">
    <source>
        <dbReference type="Proteomes" id="UP000018211"/>
    </source>
</evidence>
<proteinExistence type="predicted"/>
<protein>
    <submittedName>
        <fullName evidence="2">MSHA biogenesis protein MshK</fullName>
    </submittedName>
</protein>
<feature type="chain" id="PRO_5043584694" evidence="1">
    <location>
        <begin position="19"/>
        <end position="109"/>
    </location>
</feature>
<organism evidence="2 3">
    <name type="scientific">Vibrio nigripulchritudo SOn1</name>
    <dbReference type="NCBI Taxonomy" id="1238450"/>
    <lineage>
        <taxon>Bacteria</taxon>
        <taxon>Pseudomonadati</taxon>
        <taxon>Pseudomonadota</taxon>
        <taxon>Gammaproteobacteria</taxon>
        <taxon>Vibrionales</taxon>
        <taxon>Vibrionaceae</taxon>
        <taxon>Vibrio</taxon>
    </lineage>
</organism>
<evidence type="ECO:0000256" key="1">
    <source>
        <dbReference type="SAM" id="SignalP"/>
    </source>
</evidence>
<dbReference type="EMBL" id="CAOF01000168">
    <property type="protein sequence ID" value="CCO48951.1"/>
    <property type="molecule type" value="Genomic_DNA"/>
</dbReference>
<gene>
    <name evidence="2" type="primary">mshK</name>
    <name evidence="2" type="ORF">VIBNISOn1_730011</name>
</gene>
<feature type="signal peptide" evidence="1">
    <location>
        <begin position="1"/>
        <end position="18"/>
    </location>
</feature>
<reference evidence="2 3" key="1">
    <citation type="journal article" date="2013" name="ISME J.">
        <title>Comparative genomics of pathogenic lineages of Vibrio nigripulchritudo identifies virulence-associated traits.</title>
        <authorList>
            <person name="Goudenege D."/>
            <person name="Labreuche Y."/>
            <person name="Krin E."/>
            <person name="Ansquer D."/>
            <person name="Mangenot S."/>
            <person name="Calteau A."/>
            <person name="Medigue C."/>
            <person name="Mazel D."/>
            <person name="Polz M.F."/>
            <person name="Le Roux F."/>
        </authorList>
    </citation>
    <scope>NUCLEOTIDE SEQUENCE [LARGE SCALE GENOMIC DNA]</scope>
    <source>
        <strain evidence="2 3">SOn1</strain>
    </source>
</reference>
<evidence type="ECO:0000313" key="2">
    <source>
        <dbReference type="EMBL" id="CCO48951.1"/>
    </source>
</evidence>
<accession>A0AAV2VX75</accession>
<dbReference type="GeneID" id="97539951"/>
<dbReference type="AlphaFoldDB" id="A0AAV2VX75"/>
<comment type="caution">
    <text evidence="2">The sequence shown here is derived from an EMBL/GenBank/DDBJ whole genome shotgun (WGS) entry which is preliminary data.</text>
</comment>
<name>A0AAV2VX75_9VIBR</name>
<sequence>MVRFCVIAMLLVSGSAYASQDPTAPLGWQAPKTVEKAKAKKKAVAPVPTLQSIVCIEGKPCYAILNDVVVEKGKTVQGYLAKRIQPEFVDLIRGGKQWRLELFPSDVKH</sequence>
<dbReference type="RefSeq" id="WP_004405138.1">
    <property type="nucleotide sequence ID" value="NZ_LK391965.1"/>
</dbReference>
<dbReference type="Proteomes" id="UP000018211">
    <property type="component" value="Unassembled WGS sequence"/>
</dbReference>